<name>A0A834JND9_VESGE</name>
<comment type="caution">
    <text evidence="2">The sequence shown here is derived from an EMBL/GenBank/DDBJ whole genome shotgun (WGS) entry which is preliminary data.</text>
</comment>
<protein>
    <recommendedName>
        <fullName evidence="4">PID domain-containing protein</fullName>
    </recommendedName>
</protein>
<feature type="compositionally biased region" description="Pro residues" evidence="1">
    <location>
        <begin position="327"/>
        <end position="339"/>
    </location>
</feature>
<feature type="compositionally biased region" description="Basic residues" evidence="1">
    <location>
        <begin position="862"/>
        <end position="878"/>
    </location>
</feature>
<keyword evidence="3" id="KW-1185">Reference proteome</keyword>
<feature type="compositionally biased region" description="Basic and acidic residues" evidence="1">
    <location>
        <begin position="384"/>
        <end position="398"/>
    </location>
</feature>
<sequence>MSVAGLSCYGDGFRLAGPPSECSLRSKARIDALFEDCRSICSSTLGGWYAGVSTVTSIHCEDQSFEEQKRVNSAVQARIEAMFASVEAESGTPGECAAAILPVKYMGAAPVGGRVASIRGLQEPLRQLLERIDGSIQAELEVSRRGLSFRTSETCEKNNPFRRIAVWSALRLRCRKIPSGESHYAFLPLVGDPDQGQGADDKHADLYRSDARDWISRLKIVLTNWWKGQYSTMRGLKSDVDVYPPIFAVVMRRAGAARLLECHAFACQTEEDAVAAAATLYRALLADLDGNRRRPRHANGLGCVSLASVVSSVREASPSNKSNLLTSPPPKPNVPPHPVRPPRSKKNSISNSATEDEGNKSVGVQKAPRRKKKTTSDVQAEDILEARGRRREPVKPDKPVSLIQKNLEQFEKKDDDNKSSKNIQHAEKIEIDRPTSRMDKIYDDKTNSSIYGVQSNIYEKVLLSRRSNDFDTNSRSIYLPARKDEAVLSSEKNYGSYDFSRRNFDIGNTKESYSKKSDCFPIYDRIDKPSNAKNPIYMQSAKKNDRQKIYEEHFRDAEKIYSLGQEDIYVPGNKKMDRGHVHSSQEDVFFSRNRKNDVYEDVCKKVLQEKHCSRNRERNSSSGTKLCRVVTMDKPLKKTGSNDLEVEPKIPEYSQPRVRRRSRAGSEPPVGRSESTKKIVQETRLKRSQSDLDVERGDLMTRVELPRRASFLKPGSTRRANNMKGGTPLGFTELFDEFRNQEGLTSVDDILAAIIDPEGMSFNDLKPLYKEFLLKLAATLTQDELYQRSASIMRRRRRPQRRRSTRRPCLLGRAIKRSVSRLKGGPTEFTSVIFPARRLNDSFGSSSSCDARNNHRNRVLANRHGKRRSSWRMSKHGQCHTTSEDSDTCRRASRNAGAAANRSSSGYVSCSECSYDSESCTCISADKCYCSLSRRQLVEPIVPNTIVCACDTDSCSESNKCYCGRTPVRSNILEQLRQKGIVPSESTLSRGGSPDRITSSKTSRSHSSSHNSELLKIQSSPVCGSSDNLALDYDLFSPGRKSQQSSDSEKVLVVSARDTQGRLVYVGGAEREKKCFSHGNVRSDAHHEALSIKKSAEIAAVFGSDSNKICRRASNASSIKSSISLEAGLGYLP</sequence>
<dbReference type="PANTHER" id="PTHR21219:SF4">
    <property type="entry name" value="PID DOMAIN-CONTAINING PROTEIN"/>
    <property type="match status" value="1"/>
</dbReference>
<dbReference type="Proteomes" id="UP000617340">
    <property type="component" value="Unassembled WGS sequence"/>
</dbReference>
<feature type="region of interest" description="Disordered" evidence="1">
    <location>
        <begin position="315"/>
        <end position="400"/>
    </location>
</feature>
<evidence type="ECO:0000313" key="2">
    <source>
        <dbReference type="EMBL" id="KAF7388531.1"/>
    </source>
</evidence>
<gene>
    <name evidence="2" type="ORF">HZH68_012473</name>
</gene>
<evidence type="ECO:0000313" key="3">
    <source>
        <dbReference type="Proteomes" id="UP000617340"/>
    </source>
</evidence>
<feature type="compositionally biased region" description="Polar residues" evidence="1">
    <location>
        <begin position="317"/>
        <end position="326"/>
    </location>
</feature>
<feature type="region of interest" description="Disordered" evidence="1">
    <location>
        <begin position="638"/>
        <end position="678"/>
    </location>
</feature>
<dbReference type="PANTHER" id="PTHR21219">
    <property type="entry name" value="FI19613P1"/>
    <property type="match status" value="1"/>
</dbReference>
<dbReference type="EMBL" id="JACSDZ010000013">
    <property type="protein sequence ID" value="KAF7388531.1"/>
    <property type="molecule type" value="Genomic_DNA"/>
</dbReference>
<reference evidence="2" key="1">
    <citation type="journal article" date="2020" name="G3 (Bethesda)">
        <title>High-Quality Assemblies for Three Invasive Social Wasps from the &lt;i&gt;Vespula&lt;/i&gt; Genus.</title>
        <authorList>
            <person name="Harrop T.W.R."/>
            <person name="Guhlin J."/>
            <person name="McLaughlin G.M."/>
            <person name="Permina E."/>
            <person name="Stockwell P."/>
            <person name="Gilligan J."/>
            <person name="Le Lec M.F."/>
            <person name="Gruber M.A.M."/>
            <person name="Quinn O."/>
            <person name="Lovegrove M."/>
            <person name="Duncan E.J."/>
            <person name="Remnant E.J."/>
            <person name="Van Eeckhoven J."/>
            <person name="Graham B."/>
            <person name="Knapp R.A."/>
            <person name="Langford K.W."/>
            <person name="Kronenberg Z."/>
            <person name="Press M.O."/>
            <person name="Eacker S.M."/>
            <person name="Wilson-Rankin E.E."/>
            <person name="Purcell J."/>
            <person name="Lester P.J."/>
            <person name="Dearden P.K."/>
        </authorList>
    </citation>
    <scope>NUCLEOTIDE SEQUENCE</scope>
    <source>
        <strain evidence="2">Linc-1</strain>
    </source>
</reference>
<proteinExistence type="predicted"/>
<feature type="compositionally biased region" description="Low complexity" evidence="1">
    <location>
        <begin position="999"/>
        <end position="1012"/>
    </location>
</feature>
<evidence type="ECO:0000256" key="1">
    <source>
        <dbReference type="SAM" id="MobiDB-lite"/>
    </source>
</evidence>
<organism evidence="2 3">
    <name type="scientific">Vespula germanica</name>
    <name type="common">German yellow jacket</name>
    <name type="synonym">Paravespula germanica</name>
    <dbReference type="NCBI Taxonomy" id="30212"/>
    <lineage>
        <taxon>Eukaryota</taxon>
        <taxon>Metazoa</taxon>
        <taxon>Ecdysozoa</taxon>
        <taxon>Arthropoda</taxon>
        <taxon>Hexapoda</taxon>
        <taxon>Insecta</taxon>
        <taxon>Pterygota</taxon>
        <taxon>Neoptera</taxon>
        <taxon>Endopterygota</taxon>
        <taxon>Hymenoptera</taxon>
        <taxon>Apocrita</taxon>
        <taxon>Aculeata</taxon>
        <taxon>Vespoidea</taxon>
        <taxon>Vespidae</taxon>
        <taxon>Vespinae</taxon>
        <taxon>Vespula</taxon>
    </lineage>
</organism>
<accession>A0A834JND9</accession>
<evidence type="ECO:0008006" key="4">
    <source>
        <dbReference type="Google" id="ProtNLM"/>
    </source>
</evidence>
<feature type="region of interest" description="Disordered" evidence="1">
    <location>
        <begin position="862"/>
        <end position="885"/>
    </location>
</feature>
<dbReference type="AlphaFoldDB" id="A0A834JND9"/>
<feature type="region of interest" description="Disordered" evidence="1">
    <location>
        <begin position="983"/>
        <end position="1017"/>
    </location>
</feature>